<reference evidence="4" key="1">
    <citation type="submission" date="2016-10" db="EMBL/GenBank/DDBJ databases">
        <authorList>
            <person name="Varghese N."/>
            <person name="Submissions S."/>
        </authorList>
    </citation>
    <scope>NUCLEOTIDE SEQUENCE [LARGE SCALE GENOMIC DNA]</scope>
    <source>
        <strain evidence="4">BL36</strain>
    </source>
</reference>
<feature type="domain" description="GH15-like" evidence="1">
    <location>
        <begin position="221"/>
        <end position="522"/>
    </location>
</feature>
<dbReference type="InterPro" id="IPR008928">
    <property type="entry name" value="6-hairpin_glycosidase_sf"/>
</dbReference>
<accession>A0A1I4T1V7</accession>
<proteinExistence type="predicted"/>
<dbReference type="PANTHER" id="PTHR31616:SF0">
    <property type="entry name" value="GLUCAN 1,4-ALPHA-GLUCOSIDASE"/>
    <property type="match status" value="1"/>
</dbReference>
<dbReference type="PANTHER" id="PTHR31616">
    <property type="entry name" value="TREHALASE"/>
    <property type="match status" value="1"/>
</dbReference>
<dbReference type="AlphaFoldDB" id="A0A1I4T1V7"/>
<dbReference type="GO" id="GO:0004553">
    <property type="term" value="F:hydrolase activity, hydrolyzing O-glycosyl compounds"/>
    <property type="evidence" value="ECO:0007669"/>
    <property type="project" value="TreeGrafter"/>
</dbReference>
<dbReference type="RefSeq" id="WP_092046001.1">
    <property type="nucleotide sequence ID" value="NZ_FOTK01000048.1"/>
</dbReference>
<dbReference type="Gene3D" id="1.50.10.10">
    <property type="match status" value="1"/>
</dbReference>
<name>A0A1I4T1V7_9HYPH</name>
<evidence type="ECO:0000313" key="3">
    <source>
        <dbReference type="EMBL" id="SFM70597.1"/>
    </source>
</evidence>
<gene>
    <name evidence="3" type="ORF">SAMN05192568_10486</name>
</gene>
<sequence length="588" mass="64789">MSKPIESYALIGDGETAALVARDGSIDWLCWPDFSDDACFCALLGTDRNGRWSIAPRAPINDTARRYRGDTMILETEMRTADGTVRITDFMPIRETISAVVRIVEGLSGTVEVDWEVCPRFDYGALAPWWETHDGGAVAVAGRHRLTLHTSVPVSVSDGGARGTFSLREGERHTFVLTRTASWCGDAKRLDADAALKATQVHWEGWISGFDAARTRWPGVVKRSLLTLKALTHARSGGLIAAPTTSLPEVPAGGMNWDYRYSWLRDSTFTLGAFLNAGFKTEATAWRDWLLRAIADEPDALRIMYRVDGSRHLSEWTVDALPGYREARPVRIGNAASTQKQLDVYGEVLDTLALARRVGIAATDHQRIVERRLVEHLARIWQDRGAGIWESRGAPKQYTYSKAMCWVGFDRALRHCDMSQDLHAILTASRDRVHAEACREGWNAGLGSFTQSYGSPELDASLLLLPLVGFLGVEEPRMAATIERIRTDLDQDGLIRRMRAKGDASDEGAFLPCSLWMADCLRLQGRNELAESYLERVLGLANDVGLLSEEYDVPSQCLAGNFPQALTHLGVVNTALGLCGPVVDRGGG</sequence>
<dbReference type="EMBL" id="FOTK01000048">
    <property type="protein sequence ID" value="SFM70597.1"/>
    <property type="molecule type" value="Genomic_DNA"/>
</dbReference>
<evidence type="ECO:0000259" key="1">
    <source>
        <dbReference type="Pfam" id="PF00723"/>
    </source>
</evidence>
<dbReference type="Proteomes" id="UP000199048">
    <property type="component" value="Unassembled WGS sequence"/>
</dbReference>
<evidence type="ECO:0000313" key="4">
    <source>
        <dbReference type="Proteomes" id="UP000199048"/>
    </source>
</evidence>
<dbReference type="OrthoDB" id="3902805at2"/>
<organism evidence="3 4">
    <name type="scientific">Methylobacterium pseudosasicola</name>
    <dbReference type="NCBI Taxonomy" id="582667"/>
    <lineage>
        <taxon>Bacteria</taxon>
        <taxon>Pseudomonadati</taxon>
        <taxon>Pseudomonadota</taxon>
        <taxon>Alphaproteobacteria</taxon>
        <taxon>Hyphomicrobiales</taxon>
        <taxon>Methylobacteriaceae</taxon>
        <taxon>Methylobacterium</taxon>
    </lineage>
</organism>
<evidence type="ECO:0000259" key="2">
    <source>
        <dbReference type="Pfam" id="PF19291"/>
    </source>
</evidence>
<dbReference type="InterPro" id="IPR045582">
    <property type="entry name" value="Trehalase-like_N"/>
</dbReference>
<dbReference type="GO" id="GO:0005975">
    <property type="term" value="P:carbohydrate metabolic process"/>
    <property type="evidence" value="ECO:0007669"/>
    <property type="project" value="InterPro"/>
</dbReference>
<protein>
    <submittedName>
        <fullName evidence="3">Glucoamylase (Glucan-1,4-alpha-glucosidase), GH15 family</fullName>
    </submittedName>
</protein>
<dbReference type="STRING" id="582667.SAMN05192568_10486"/>
<dbReference type="SUPFAM" id="SSF48208">
    <property type="entry name" value="Six-hairpin glycosidases"/>
    <property type="match status" value="1"/>
</dbReference>
<dbReference type="Pfam" id="PF19291">
    <property type="entry name" value="TREH_N"/>
    <property type="match status" value="1"/>
</dbReference>
<dbReference type="Pfam" id="PF00723">
    <property type="entry name" value="Glyco_hydro_15"/>
    <property type="match status" value="1"/>
</dbReference>
<feature type="domain" description="Trehalase-like N-terminal" evidence="2">
    <location>
        <begin position="2"/>
        <end position="138"/>
    </location>
</feature>
<dbReference type="InterPro" id="IPR011613">
    <property type="entry name" value="GH15-like"/>
</dbReference>
<keyword evidence="4" id="KW-1185">Reference proteome</keyword>
<dbReference type="InterPro" id="IPR012341">
    <property type="entry name" value="6hp_glycosidase-like_sf"/>
</dbReference>